<feature type="compositionally biased region" description="Basic and acidic residues" evidence="1">
    <location>
        <begin position="323"/>
        <end position="333"/>
    </location>
</feature>
<dbReference type="AlphaFoldDB" id="A0A9W8MQ33"/>
<feature type="region of interest" description="Disordered" evidence="1">
    <location>
        <begin position="277"/>
        <end position="333"/>
    </location>
</feature>
<dbReference type="Proteomes" id="UP001148786">
    <property type="component" value="Unassembled WGS sequence"/>
</dbReference>
<evidence type="ECO:0000313" key="2">
    <source>
        <dbReference type="EMBL" id="KAJ3495297.1"/>
    </source>
</evidence>
<feature type="compositionally biased region" description="Polar residues" evidence="1">
    <location>
        <begin position="518"/>
        <end position="540"/>
    </location>
</feature>
<feature type="compositionally biased region" description="Gly residues" evidence="1">
    <location>
        <begin position="573"/>
        <end position="582"/>
    </location>
</feature>
<feature type="compositionally biased region" description="Low complexity" evidence="1">
    <location>
        <begin position="544"/>
        <end position="558"/>
    </location>
</feature>
<feature type="compositionally biased region" description="Low complexity" evidence="1">
    <location>
        <begin position="503"/>
        <end position="517"/>
    </location>
</feature>
<accession>A0A9W8MQ33</accession>
<feature type="compositionally biased region" description="Polar residues" evidence="1">
    <location>
        <begin position="393"/>
        <end position="416"/>
    </location>
</feature>
<feature type="compositionally biased region" description="Basic and acidic residues" evidence="1">
    <location>
        <begin position="277"/>
        <end position="313"/>
    </location>
</feature>
<feature type="region of interest" description="Disordered" evidence="1">
    <location>
        <begin position="360"/>
        <end position="479"/>
    </location>
</feature>
<protein>
    <submittedName>
        <fullName evidence="2">Uncharacterized protein</fullName>
    </submittedName>
</protein>
<feature type="compositionally biased region" description="Basic and acidic residues" evidence="1">
    <location>
        <begin position="563"/>
        <end position="572"/>
    </location>
</feature>
<gene>
    <name evidence="2" type="ORF">NLJ89_g10648</name>
</gene>
<evidence type="ECO:0000313" key="3">
    <source>
        <dbReference type="Proteomes" id="UP001148786"/>
    </source>
</evidence>
<evidence type="ECO:0000256" key="1">
    <source>
        <dbReference type="SAM" id="MobiDB-lite"/>
    </source>
</evidence>
<comment type="caution">
    <text evidence="2">The sequence shown here is derived from an EMBL/GenBank/DDBJ whole genome shotgun (WGS) entry which is preliminary data.</text>
</comment>
<reference evidence="2" key="1">
    <citation type="submission" date="2022-07" db="EMBL/GenBank/DDBJ databases">
        <title>Genome Sequence of Agrocybe chaxingu.</title>
        <authorList>
            <person name="Buettner E."/>
        </authorList>
    </citation>
    <scope>NUCLEOTIDE SEQUENCE</scope>
    <source>
        <strain evidence="2">MP-N11</strain>
    </source>
</reference>
<dbReference type="EMBL" id="JANKHO010002042">
    <property type="protein sequence ID" value="KAJ3495297.1"/>
    <property type="molecule type" value="Genomic_DNA"/>
</dbReference>
<sequence length="595" mass="64357">MGCKHWTTDDQREWLTEFIPEFLACKKRRTEFFPTVLKSFNEKWPIEDTATANVEGAAGGSDDNADSIAKAREKRDDQVMTWFSNHTRPITSGSGNRGVLKMTSTRLMQSWQAYSHLMYEAKWKPIIEAVWKEKVAAWKEQHDTPIPDKYFNFMNNFLREKYEQETPEVLEQVEELHNEQLQNAIDKVPRTVQTIGTSLHTQTGWNVTIMLGGPSPKRGGQIVSYVMHFGKNQEGEDYQAYLGDDYEDAFLSSFDDFLNDVFPLDVCLSRSLGAVAKDGEATGGDHSEAPQKDPNEESTVPDKRSEGKGHKEGTTNAGGVTKSQEKIPELNMSDYEREKAANIERNKALFKMLFPTEESLKIGDKPTKPKSQQAPKTKRSEPTRTLARHKNSRSTSAPTVATSSRTPSNTSTGSSDLTKERNAADRANAGTGKEATSGKSTQALAPGQMGGTPTPEASKDAATVAAAEDSLGSTVGPKAISTEALNNLEGIAKRTTHLEDLVSRTSSESSHSTNKASAISTSINVGVHNTSESAGNPQRPQTEDGASSGGSVASNVGASGDGDADRAGEHMGEGVGTSGGGVFWCECGGDFAADG</sequence>
<feature type="region of interest" description="Disordered" evidence="1">
    <location>
        <begin position="499"/>
        <end position="582"/>
    </location>
</feature>
<keyword evidence="3" id="KW-1185">Reference proteome</keyword>
<dbReference type="OrthoDB" id="2803783at2759"/>
<name>A0A9W8MQ33_9AGAR</name>
<proteinExistence type="predicted"/>
<organism evidence="2 3">
    <name type="scientific">Agrocybe chaxingu</name>
    <dbReference type="NCBI Taxonomy" id="84603"/>
    <lineage>
        <taxon>Eukaryota</taxon>
        <taxon>Fungi</taxon>
        <taxon>Dikarya</taxon>
        <taxon>Basidiomycota</taxon>
        <taxon>Agaricomycotina</taxon>
        <taxon>Agaricomycetes</taxon>
        <taxon>Agaricomycetidae</taxon>
        <taxon>Agaricales</taxon>
        <taxon>Agaricineae</taxon>
        <taxon>Strophariaceae</taxon>
        <taxon>Agrocybe</taxon>
    </lineage>
</organism>